<feature type="transmembrane region" description="Helical" evidence="9">
    <location>
        <begin position="15"/>
        <end position="35"/>
    </location>
</feature>
<dbReference type="GO" id="GO:0030154">
    <property type="term" value="P:cell differentiation"/>
    <property type="evidence" value="ECO:0007669"/>
    <property type="project" value="UniProtKB-KW"/>
</dbReference>
<protein>
    <submittedName>
        <fullName evidence="11">3-oxo-5-alpha-steroid 4-dehydrogenase 1 isoform X2</fullName>
    </submittedName>
</protein>
<dbReference type="RefSeq" id="XP_032816198.1">
    <property type="nucleotide sequence ID" value="XM_032960307.1"/>
</dbReference>
<evidence type="ECO:0000256" key="2">
    <source>
        <dbReference type="ARBA" id="ARBA00004524"/>
    </source>
</evidence>
<keyword evidence="9" id="KW-0812">Transmembrane</keyword>
<gene>
    <name evidence="11" type="primary">SRD5A1</name>
</gene>
<evidence type="ECO:0000256" key="6">
    <source>
        <dbReference type="ARBA" id="ARBA00022857"/>
    </source>
</evidence>
<accession>A0AAJ7TGG5</accession>
<comment type="subcellular location">
    <subcellularLocation>
        <location evidence="1">Endoplasmic reticulum membrane</location>
        <topology evidence="1">Multi-pass membrane protein</topology>
    </subcellularLocation>
    <subcellularLocation>
        <location evidence="2">Microsome membrane</location>
    </subcellularLocation>
</comment>
<keyword evidence="5" id="KW-0492">Microsome</keyword>
<evidence type="ECO:0000256" key="3">
    <source>
        <dbReference type="ARBA" id="ARBA00022782"/>
    </source>
</evidence>
<evidence type="ECO:0000256" key="1">
    <source>
        <dbReference type="ARBA" id="ARBA00004477"/>
    </source>
</evidence>
<name>A0AAJ7TGG5_PETMA</name>
<proteinExistence type="predicted"/>
<evidence type="ECO:0000256" key="4">
    <source>
        <dbReference type="ARBA" id="ARBA00022824"/>
    </source>
</evidence>
<sequence>MSTWSDCAERWALDAAALLLACVAAPLLLVALPALRLRIPYGRYASRSWGPGLPPRLAWVVQELPALAVPAWLICGESNPGDVYPGGPVVPWPNRVLLAMFIGHYFHRALIYPFLLRGGKPMPCVPFLLALAFCTFNGYLQGRTLLTCTRYPDGWLYDARFVAELHSVRQRSSIDPASSNCLARSQIGFLDFKRVRGGSSRGSALACWFADKPALGPHFAESTQAR</sequence>
<evidence type="ECO:0000256" key="8">
    <source>
        <dbReference type="ARBA" id="ARBA00023098"/>
    </source>
</evidence>
<keyword evidence="3" id="KW-0221">Differentiation</keyword>
<keyword evidence="9" id="KW-1133">Transmembrane helix</keyword>
<dbReference type="PANTHER" id="PTHR10556">
    <property type="entry name" value="3-OXO-5-ALPHA-STEROID 4-DEHYDROGENASE"/>
    <property type="match status" value="1"/>
</dbReference>
<keyword evidence="4" id="KW-0256">Endoplasmic reticulum</keyword>
<dbReference type="AlphaFoldDB" id="A0AAJ7TGG5"/>
<dbReference type="Proteomes" id="UP001318040">
    <property type="component" value="Chromosome 25"/>
</dbReference>
<evidence type="ECO:0000256" key="5">
    <source>
        <dbReference type="ARBA" id="ARBA00022848"/>
    </source>
</evidence>
<dbReference type="PANTHER" id="PTHR10556:SF57">
    <property type="entry name" value="3-OXO-5-ALPHA-STEROID 4-DEHYDROGENASE 1"/>
    <property type="match status" value="1"/>
</dbReference>
<dbReference type="CTD" id="6715"/>
<keyword evidence="10" id="KW-1185">Reference proteome</keyword>
<evidence type="ECO:0000313" key="11">
    <source>
        <dbReference type="RefSeq" id="XP_032816198.1"/>
    </source>
</evidence>
<dbReference type="GO" id="GO:0005789">
    <property type="term" value="C:endoplasmic reticulum membrane"/>
    <property type="evidence" value="ECO:0007669"/>
    <property type="project" value="UniProtKB-SubCell"/>
</dbReference>
<dbReference type="InterPro" id="IPR039357">
    <property type="entry name" value="SRD5A/TECR"/>
</dbReference>
<keyword evidence="6" id="KW-0521">NADP</keyword>
<reference evidence="11" key="1">
    <citation type="submission" date="2025-08" db="UniProtKB">
        <authorList>
            <consortium name="RefSeq"/>
        </authorList>
    </citation>
    <scope>IDENTIFICATION</scope>
    <source>
        <tissue evidence="11">Sperm</tissue>
    </source>
</reference>
<evidence type="ECO:0000256" key="7">
    <source>
        <dbReference type="ARBA" id="ARBA00023002"/>
    </source>
</evidence>
<evidence type="ECO:0000313" key="10">
    <source>
        <dbReference type="Proteomes" id="UP001318040"/>
    </source>
</evidence>
<organism evidence="10 11">
    <name type="scientific">Petromyzon marinus</name>
    <name type="common">Sea lamprey</name>
    <dbReference type="NCBI Taxonomy" id="7757"/>
    <lineage>
        <taxon>Eukaryota</taxon>
        <taxon>Metazoa</taxon>
        <taxon>Chordata</taxon>
        <taxon>Craniata</taxon>
        <taxon>Vertebrata</taxon>
        <taxon>Cyclostomata</taxon>
        <taxon>Hyperoartia</taxon>
        <taxon>Petromyzontiformes</taxon>
        <taxon>Petromyzontidae</taxon>
        <taxon>Petromyzon</taxon>
    </lineage>
</organism>
<dbReference type="GO" id="GO:0006694">
    <property type="term" value="P:steroid biosynthetic process"/>
    <property type="evidence" value="ECO:0007669"/>
    <property type="project" value="TreeGrafter"/>
</dbReference>
<evidence type="ECO:0000256" key="9">
    <source>
        <dbReference type="SAM" id="Phobius"/>
    </source>
</evidence>
<keyword evidence="7" id="KW-0560">Oxidoreductase</keyword>
<keyword evidence="9" id="KW-0472">Membrane</keyword>
<keyword evidence="8" id="KW-0443">Lipid metabolism</keyword>
<dbReference type="GO" id="GO:0003865">
    <property type="term" value="F:3-oxo-5-alpha-steroid 4-dehydrogenase activity"/>
    <property type="evidence" value="ECO:0007669"/>
    <property type="project" value="TreeGrafter"/>
</dbReference>